<dbReference type="CDD" id="cd18808">
    <property type="entry name" value="SF1_C_Upf1"/>
    <property type="match status" value="1"/>
</dbReference>
<dbReference type="InterPro" id="IPR050534">
    <property type="entry name" value="Coronavir_polyprotein_1ab"/>
</dbReference>
<keyword evidence="3" id="KW-0347">Helicase</keyword>
<keyword evidence="5" id="KW-0175">Coiled coil</keyword>
<gene>
    <name evidence="7" type="ORF">AN695_0205300</name>
</gene>
<dbReference type="InterPro" id="IPR041679">
    <property type="entry name" value="DNA2/NAM7-like_C"/>
</dbReference>
<evidence type="ECO:0000256" key="5">
    <source>
        <dbReference type="SAM" id="Coils"/>
    </source>
</evidence>
<dbReference type="PROSITE" id="PS50035">
    <property type="entry name" value="PLD"/>
    <property type="match status" value="1"/>
</dbReference>
<proteinExistence type="predicted"/>
<evidence type="ECO:0000313" key="7">
    <source>
        <dbReference type="EMBL" id="OCO81285.1"/>
    </source>
</evidence>
<keyword evidence="2" id="KW-0378">Hydrolase</keyword>
<evidence type="ECO:0000256" key="3">
    <source>
        <dbReference type="ARBA" id="ARBA00022806"/>
    </source>
</evidence>
<keyword evidence="4" id="KW-0067">ATP-binding</keyword>
<dbReference type="GO" id="GO:0003678">
    <property type="term" value="F:DNA helicase activity"/>
    <property type="evidence" value="ECO:0007669"/>
    <property type="project" value="UniProtKB-ARBA"/>
</dbReference>
<dbReference type="EMBL" id="LJEX02000125">
    <property type="protein sequence ID" value="OCO81285.1"/>
    <property type="molecule type" value="Genomic_DNA"/>
</dbReference>
<sequence length="1201" mass="136770">MISKDSRIVLEAWQEYIKLNGVEKSKISASELHESQQLMLSAQDCDENERGVFITLPPATLAYLRKRFVKKDGKGNIEHIEPLQIMFPILRIKEKARNQKHALFLPLFMAQLPESLFRDETTDKILLPVKDGLRVQAMPYACREILNTDIAELGENRHMMSLVGALTSTKFESFFSAFSALEEWLKSKLSNHHYAVPESGFNLLIAPLHNDDEQTKSDGKDYEALCDSDNKCAYPPLERYLTYNHDEQHPVHYRDVATCGLFEETWPLGHGQMQAIQAINQDELLVAVQGAPGTGKTTLFKSLIAQKIVERALRLINDDDVNLGMLVTSTAIKAVENIIDDLRQDPLTQDLNWLWFQAGSKEQINKELLRLDALLHSWQSEVYEEQLQTAHASVLKTGQAEILHCFTQYQDSVEQAKQALLSYPDLTAFQAYFEQRLQQLSTVANEHGLSSAVSGPQHLTELLVQVEAHQESISREYTKRINAKKHAKALEATWPLPHSWNEIVQWMQTSPLRSPLEQGYSSYPQTGLAALFARLFSARHTATRQKLESFYPEEFQYFKLAGQPHAVLAQLVTATNSLENNAELCAHLNTLQEPAPDPQHSAALDALREDVQAVIDLQIQLENARQKANALQTHFPEGSWCDILRQRFIKTHRSMFAASIGYLWQEQLKQKNELEDVLSHWRSLLGNGKAPKFYWWKDRFDQFYRLLSLVYPVMATTLVSARKAAGYQWLNDLNGHKPWHLALCDEAGMMSAESLVPLLSRCERAMVVGDPLQIEPIRNLSEAGQNQIREKYFAQDNTLFERISPMTVTAYHRAAGTQSGHVSDIGNGIVLDEHRRCQTPIANLFCKLAGYRGISIETAPAKTRISEAFKEMGEHHLMFYSVEGQKGSAVNTNTDEVDAIEQLLDKLEDAGYDLTQDIGIVTPYSNQKILLIQRLGKRLNHYSSPRIGTVHQFQGVGFEVIIYSPVIYHARDGEIFQNKAPNMLNVAVSRAKQQFIIVGNYQRLVRAGGYLKTLANAVAEDFLLEFGSQHPQFDTLQNSPHRLAYYHDCEHIAAFTALAAMCEKELIVISPWIRYGEKSGFGQPPQLKLLAEAQRRGVNVKVYYGYYRQNYQNEDSEPALVAQYCELLGHDNVIRLPEGTHEKLIIIDGERVILGSWNWLSHGYRRYCEREEWQRLAIRRETSVELHDTDFINKYKSSHLI</sequence>
<comment type="caution">
    <text evidence="7">The sequence shown here is derived from an EMBL/GenBank/DDBJ whole genome shotgun (WGS) entry which is preliminary data.</text>
</comment>
<evidence type="ECO:0000259" key="6">
    <source>
        <dbReference type="PROSITE" id="PS50035"/>
    </source>
</evidence>
<evidence type="ECO:0000256" key="4">
    <source>
        <dbReference type="ARBA" id="ARBA00022840"/>
    </source>
</evidence>
<evidence type="ECO:0000256" key="2">
    <source>
        <dbReference type="ARBA" id="ARBA00022801"/>
    </source>
</evidence>
<dbReference type="PANTHER" id="PTHR43788">
    <property type="entry name" value="DNA2/NAM7 HELICASE FAMILY MEMBER"/>
    <property type="match status" value="1"/>
</dbReference>
<dbReference type="RefSeq" id="WP_055317394.1">
    <property type="nucleotide sequence ID" value="NZ_CADDTT010000023.1"/>
</dbReference>
<name>A0A2F0PB03_SERMA</name>
<dbReference type="InterPro" id="IPR027417">
    <property type="entry name" value="P-loop_NTPase"/>
</dbReference>
<evidence type="ECO:0000313" key="8">
    <source>
        <dbReference type="Proteomes" id="UP000050489"/>
    </source>
</evidence>
<dbReference type="Pfam" id="PF13087">
    <property type="entry name" value="AAA_12"/>
    <property type="match status" value="1"/>
</dbReference>
<feature type="domain" description="PLD phosphodiesterase" evidence="6">
    <location>
        <begin position="1141"/>
        <end position="1163"/>
    </location>
</feature>
<dbReference type="Proteomes" id="UP000050489">
    <property type="component" value="Unassembled WGS sequence"/>
</dbReference>
<keyword evidence="1" id="KW-0547">Nucleotide-binding</keyword>
<accession>A0A2F0PB03</accession>
<organism evidence="7 8">
    <name type="scientific">Serratia marcescens</name>
    <dbReference type="NCBI Taxonomy" id="615"/>
    <lineage>
        <taxon>Bacteria</taxon>
        <taxon>Pseudomonadati</taxon>
        <taxon>Pseudomonadota</taxon>
        <taxon>Gammaproteobacteria</taxon>
        <taxon>Enterobacterales</taxon>
        <taxon>Yersiniaceae</taxon>
        <taxon>Serratia</taxon>
    </lineage>
</organism>
<dbReference type="GO" id="GO:0006793">
    <property type="term" value="P:phosphorus metabolic process"/>
    <property type="evidence" value="ECO:0007669"/>
    <property type="project" value="UniProtKB-ARBA"/>
</dbReference>
<reference evidence="8" key="1">
    <citation type="submission" date="2016-04" db="EMBL/GenBank/DDBJ databases">
        <authorList>
            <person name="Osei Sekyere J."/>
            <person name="Sivertsen A."/>
            <person name="Pedersen A.T."/>
            <person name="Sundsfjord A."/>
        </authorList>
    </citation>
    <scope>NUCLEOTIDE SEQUENCE [LARGE SCALE GENOMIC DNA]</scope>
    <source>
        <strain evidence="8">945174350</strain>
    </source>
</reference>
<evidence type="ECO:0000256" key="1">
    <source>
        <dbReference type="ARBA" id="ARBA00022741"/>
    </source>
</evidence>
<dbReference type="Gene3D" id="3.30.870.10">
    <property type="entry name" value="Endonuclease Chain A"/>
    <property type="match status" value="1"/>
</dbReference>
<protein>
    <recommendedName>
        <fullName evidence="6">PLD phosphodiesterase domain-containing protein</fullName>
    </recommendedName>
</protein>
<dbReference type="AlphaFoldDB" id="A0A2F0PB03"/>
<dbReference type="InterPro" id="IPR001736">
    <property type="entry name" value="PLipase_D/transphosphatidylase"/>
</dbReference>
<dbReference type="GO" id="GO:0005524">
    <property type="term" value="F:ATP binding"/>
    <property type="evidence" value="ECO:0007669"/>
    <property type="project" value="UniProtKB-KW"/>
</dbReference>
<dbReference type="PANTHER" id="PTHR43788:SF8">
    <property type="entry name" value="DNA-BINDING PROTEIN SMUBP-2"/>
    <property type="match status" value="1"/>
</dbReference>
<dbReference type="SUPFAM" id="SSF52540">
    <property type="entry name" value="P-loop containing nucleoside triphosphate hydrolases"/>
    <property type="match status" value="1"/>
</dbReference>
<dbReference type="Gene3D" id="3.40.50.300">
    <property type="entry name" value="P-loop containing nucleotide triphosphate hydrolases"/>
    <property type="match status" value="3"/>
</dbReference>
<dbReference type="SUPFAM" id="SSF56024">
    <property type="entry name" value="Phospholipase D/nuclease"/>
    <property type="match status" value="1"/>
</dbReference>
<feature type="coiled-coil region" evidence="5">
    <location>
        <begin position="607"/>
        <end position="634"/>
    </location>
</feature>
<dbReference type="GO" id="GO:0016787">
    <property type="term" value="F:hydrolase activity"/>
    <property type="evidence" value="ECO:0007669"/>
    <property type="project" value="UniProtKB-KW"/>
</dbReference>
<dbReference type="InterPro" id="IPR047187">
    <property type="entry name" value="SF1_C_Upf1"/>
</dbReference>